<evidence type="ECO:0000313" key="3">
    <source>
        <dbReference type="EMBL" id="BCM25328.1"/>
    </source>
</evidence>
<evidence type="ECO:0000259" key="2">
    <source>
        <dbReference type="SMART" id="SM00267"/>
    </source>
</evidence>
<dbReference type="AlphaFoldDB" id="A0A8D5G3H0"/>
<dbReference type="Gene3D" id="3.30.450.20">
    <property type="entry name" value="PAS domain"/>
    <property type="match status" value="1"/>
</dbReference>
<dbReference type="NCBIfam" id="TIGR00229">
    <property type="entry name" value="sensory_box"/>
    <property type="match status" value="1"/>
</dbReference>
<dbReference type="EMBL" id="AP024110">
    <property type="protein sequence ID" value="BCM25328.1"/>
    <property type="molecule type" value="Genomic_DNA"/>
</dbReference>
<dbReference type="PANTHER" id="PTHR46663">
    <property type="entry name" value="DIGUANYLATE CYCLASE DGCT-RELATED"/>
    <property type="match status" value="1"/>
</dbReference>
<gene>
    <name evidence="3" type="ORF">ZMTM_15870</name>
</gene>
<dbReference type="PANTHER" id="PTHR46663:SF4">
    <property type="entry name" value="DIGUANYLATE CYCLASE DGCT-RELATED"/>
    <property type="match status" value="1"/>
</dbReference>
<dbReference type="InterPro" id="IPR035965">
    <property type="entry name" value="PAS-like_dom_sf"/>
</dbReference>
<dbReference type="InterPro" id="IPR052163">
    <property type="entry name" value="DGC-Regulatory_Protein"/>
</dbReference>
<dbReference type="InterPro" id="IPR043128">
    <property type="entry name" value="Rev_trsase/Diguanyl_cyclase"/>
</dbReference>
<dbReference type="CDD" id="cd01949">
    <property type="entry name" value="GGDEF"/>
    <property type="match status" value="1"/>
</dbReference>
<dbReference type="CDD" id="cd00130">
    <property type="entry name" value="PAS"/>
    <property type="match status" value="1"/>
</dbReference>
<dbReference type="Proteomes" id="UP000826722">
    <property type="component" value="Chromosome"/>
</dbReference>
<dbReference type="SMART" id="SM00267">
    <property type="entry name" value="GGDEF"/>
    <property type="match status" value="1"/>
</dbReference>
<evidence type="ECO:0008006" key="5">
    <source>
        <dbReference type="Google" id="ProtNLM"/>
    </source>
</evidence>
<feature type="domain" description="PAS" evidence="1">
    <location>
        <begin position="5"/>
        <end position="74"/>
    </location>
</feature>
<dbReference type="RefSeq" id="WP_221763430.1">
    <property type="nucleotide sequence ID" value="NZ_AP024110.1"/>
</dbReference>
<dbReference type="InterPro" id="IPR000160">
    <property type="entry name" value="GGDEF_dom"/>
</dbReference>
<name>A0A8D5G3H0_9PROT</name>
<dbReference type="InterPro" id="IPR029787">
    <property type="entry name" value="Nucleotide_cyclase"/>
</dbReference>
<dbReference type="SMART" id="SM00086">
    <property type="entry name" value="PAC"/>
    <property type="match status" value="1"/>
</dbReference>
<reference evidence="3" key="1">
    <citation type="journal article" date="2021" name="Arch. Microbiol.">
        <title>Methyloradius palustris gen. nov., sp. nov., a methanol-oxidizing bacterium isolated from snow.</title>
        <authorList>
            <person name="Miyadera T."/>
            <person name="Kojima H."/>
            <person name="Fukui M."/>
        </authorList>
    </citation>
    <scope>NUCLEOTIDE SEQUENCE</scope>
    <source>
        <strain evidence="3">Zm11</strain>
    </source>
</reference>
<dbReference type="InterPro" id="IPR001610">
    <property type="entry name" value="PAC"/>
</dbReference>
<sequence length="313" mass="35775">MINIEILMQAVMESRDGITISDARLPDYPLVFANPAFEKLTGYTQDEIINNNCRYLQANDKQQRDTSKIRKAIQQGEYCLVTLRNYRKDGTMFWNELSISPVYNAQAELTHFIGIQKDVTARVTLEQHLLQERKLLEQTKAKLEQLIIHDGLTGIYSRSYFEDQLSIFWKHAVESQNSLVVMFIDVDYFKLFNDSYGHIAGDEALKTVASCLHDSMRRNNDFVARYGGEEFIVLAADMDKEQAIAHADLLCQNIRNLNIPHASSPHHFLTISCGIAYIKPNAESTSKVFLHCADQALYQAKAKGRNKVVLYKD</sequence>
<dbReference type="FunFam" id="3.30.70.270:FF:000001">
    <property type="entry name" value="Diguanylate cyclase domain protein"/>
    <property type="match status" value="1"/>
</dbReference>
<dbReference type="InterPro" id="IPR000014">
    <property type="entry name" value="PAS"/>
</dbReference>
<feature type="domain" description="GGDEF" evidence="2">
    <location>
        <begin position="136"/>
        <end position="311"/>
    </location>
</feature>
<dbReference type="GO" id="GO:0003824">
    <property type="term" value="F:catalytic activity"/>
    <property type="evidence" value="ECO:0007669"/>
    <property type="project" value="UniProtKB-ARBA"/>
</dbReference>
<dbReference type="Pfam" id="PF13426">
    <property type="entry name" value="PAS_9"/>
    <property type="match status" value="1"/>
</dbReference>
<proteinExistence type="predicted"/>
<dbReference type="Pfam" id="PF00990">
    <property type="entry name" value="GGDEF"/>
    <property type="match status" value="1"/>
</dbReference>
<evidence type="ECO:0000259" key="1">
    <source>
        <dbReference type="SMART" id="SM00091"/>
    </source>
</evidence>
<dbReference type="SMART" id="SM00091">
    <property type="entry name" value="PAS"/>
    <property type="match status" value="1"/>
</dbReference>
<dbReference type="KEGG" id="mpau:ZMTM_15870"/>
<protein>
    <recommendedName>
        <fullName evidence="5">Diguanylate cyclase</fullName>
    </recommendedName>
</protein>
<dbReference type="Gene3D" id="3.30.70.270">
    <property type="match status" value="1"/>
</dbReference>
<keyword evidence="4" id="KW-1185">Reference proteome</keyword>
<organism evidence="3 4">
    <name type="scientific">Methyloradius palustris</name>
    <dbReference type="NCBI Taxonomy" id="2778876"/>
    <lineage>
        <taxon>Bacteria</taxon>
        <taxon>Pseudomonadati</taxon>
        <taxon>Pseudomonadota</taxon>
        <taxon>Betaproteobacteria</taxon>
        <taxon>Nitrosomonadales</taxon>
        <taxon>Methylophilaceae</taxon>
        <taxon>Methyloradius</taxon>
    </lineage>
</organism>
<dbReference type="SUPFAM" id="SSF55073">
    <property type="entry name" value="Nucleotide cyclase"/>
    <property type="match status" value="1"/>
</dbReference>
<dbReference type="NCBIfam" id="TIGR00254">
    <property type="entry name" value="GGDEF"/>
    <property type="match status" value="1"/>
</dbReference>
<dbReference type="SUPFAM" id="SSF55785">
    <property type="entry name" value="PYP-like sensor domain (PAS domain)"/>
    <property type="match status" value="1"/>
</dbReference>
<evidence type="ECO:0000313" key="4">
    <source>
        <dbReference type="Proteomes" id="UP000826722"/>
    </source>
</evidence>
<accession>A0A8D5G3H0</accession>